<sequence length="183" mass="20197">MRAIQPFLLSLLLLMLAACAKPGSPCNDPAGCYVIYPGETILFGVIAPLSGDQSCSEVRTTLENLQKSITGKKIKGHPIDLSIWDTYSTDKAIENGLVASFSQPTLIASLVLMCDSSSRSETLRAWLDNNFLILTDPSQLIESINQLDQFAVERENILFIPRSAWMVGIIEKQLKSTEGYDER</sequence>
<proteinExistence type="predicted"/>
<feature type="signal peptide" evidence="1">
    <location>
        <begin position="1"/>
        <end position="20"/>
    </location>
</feature>
<name>A0ABU3NKQ8_9CHLR</name>
<feature type="chain" id="PRO_5045843526" evidence="1">
    <location>
        <begin position="21"/>
        <end position="183"/>
    </location>
</feature>
<evidence type="ECO:0000313" key="3">
    <source>
        <dbReference type="Proteomes" id="UP001254165"/>
    </source>
</evidence>
<dbReference type="PROSITE" id="PS51257">
    <property type="entry name" value="PROKAR_LIPOPROTEIN"/>
    <property type="match status" value="1"/>
</dbReference>
<evidence type="ECO:0000256" key="1">
    <source>
        <dbReference type="SAM" id="SignalP"/>
    </source>
</evidence>
<accession>A0ABU3NKQ8</accession>
<keyword evidence="3" id="KW-1185">Reference proteome</keyword>
<comment type="caution">
    <text evidence="2">The sequence shown here is derived from an EMBL/GenBank/DDBJ whole genome shotgun (WGS) entry which is preliminary data.</text>
</comment>
<reference evidence="2 3" key="1">
    <citation type="submission" date="2023-07" db="EMBL/GenBank/DDBJ databases">
        <title>Novel species of Thermanaerothrix with wide hydrolytic capabilities.</title>
        <authorList>
            <person name="Zayulina K.S."/>
            <person name="Podosokorskaya O.A."/>
            <person name="Elcheninov A.G."/>
        </authorList>
    </citation>
    <scope>NUCLEOTIDE SEQUENCE [LARGE SCALE GENOMIC DNA]</scope>
    <source>
        <strain evidence="2 3">4228-RoL</strain>
    </source>
</reference>
<dbReference type="EMBL" id="JAUHMF010000001">
    <property type="protein sequence ID" value="MDT8896920.1"/>
    <property type="molecule type" value="Genomic_DNA"/>
</dbReference>
<organism evidence="2 3">
    <name type="scientific">Thermanaerothrix solaris</name>
    <dbReference type="NCBI Taxonomy" id="3058434"/>
    <lineage>
        <taxon>Bacteria</taxon>
        <taxon>Bacillati</taxon>
        <taxon>Chloroflexota</taxon>
        <taxon>Anaerolineae</taxon>
        <taxon>Anaerolineales</taxon>
        <taxon>Anaerolineaceae</taxon>
        <taxon>Thermanaerothrix</taxon>
    </lineage>
</organism>
<evidence type="ECO:0000313" key="2">
    <source>
        <dbReference type="EMBL" id="MDT8896920.1"/>
    </source>
</evidence>
<dbReference type="RefSeq" id="WP_315623570.1">
    <property type="nucleotide sequence ID" value="NZ_JAUHMF010000001.1"/>
</dbReference>
<keyword evidence="1" id="KW-0732">Signal</keyword>
<dbReference type="Proteomes" id="UP001254165">
    <property type="component" value="Unassembled WGS sequence"/>
</dbReference>
<gene>
    <name evidence="2" type="ORF">QYE77_01490</name>
</gene>
<protein>
    <submittedName>
        <fullName evidence="2">Uncharacterized protein</fullName>
    </submittedName>
</protein>